<dbReference type="Pfam" id="PF00528">
    <property type="entry name" value="BPD_transp_1"/>
    <property type="match status" value="1"/>
</dbReference>
<proteinExistence type="inferred from homology"/>
<evidence type="ECO:0000256" key="6">
    <source>
        <dbReference type="ARBA" id="ARBA00023136"/>
    </source>
</evidence>
<evidence type="ECO:0000259" key="8">
    <source>
        <dbReference type="PROSITE" id="PS50928"/>
    </source>
</evidence>
<keyword evidence="3" id="KW-1003">Cell membrane</keyword>
<feature type="transmembrane region" description="Helical" evidence="7">
    <location>
        <begin position="69"/>
        <end position="88"/>
    </location>
</feature>
<dbReference type="PROSITE" id="PS50928">
    <property type="entry name" value="ABC_TM1"/>
    <property type="match status" value="1"/>
</dbReference>
<keyword evidence="10" id="KW-1185">Reference proteome</keyword>
<evidence type="ECO:0000256" key="5">
    <source>
        <dbReference type="ARBA" id="ARBA00022989"/>
    </source>
</evidence>
<dbReference type="SUPFAM" id="SSF161098">
    <property type="entry name" value="MetI-like"/>
    <property type="match status" value="1"/>
</dbReference>
<evidence type="ECO:0000256" key="4">
    <source>
        <dbReference type="ARBA" id="ARBA00022692"/>
    </source>
</evidence>
<dbReference type="PANTHER" id="PTHR30151:SF20">
    <property type="entry name" value="ABC TRANSPORTER PERMEASE PROTEIN HI_0355-RELATED"/>
    <property type="match status" value="1"/>
</dbReference>
<feature type="transmembrane region" description="Helical" evidence="7">
    <location>
        <begin position="127"/>
        <end position="146"/>
    </location>
</feature>
<feature type="transmembrane region" description="Helical" evidence="7">
    <location>
        <begin position="187"/>
        <end position="204"/>
    </location>
</feature>
<accession>A0ABX2T6G8</accession>
<evidence type="ECO:0000313" key="10">
    <source>
        <dbReference type="Proteomes" id="UP000584642"/>
    </source>
</evidence>
<comment type="similarity">
    <text evidence="7">Belongs to the binding-protein-dependent transport system permease family.</text>
</comment>
<gene>
    <name evidence="9" type="ORF">HND93_09370</name>
</gene>
<evidence type="ECO:0000256" key="1">
    <source>
        <dbReference type="ARBA" id="ARBA00004651"/>
    </source>
</evidence>
<sequence>MSNKTAALGADIAIGVAGPLLVLVLWEALVRGLAVPTYVLPAPSAIAAQVVTDLPLLLGGLGVTLGEAAAGYAIGAAIALALACLFVLAPVLERILLPVLVALNSVPVVAFAPVALLWFGMGPASKIAMVTLAVGFAVFVNAHHGLRAVDESAANLLRSFGAGPLRQMVLLRVPAALPSIMNGLRVAVVRSMIIAIVAEMIGAYKGLGWTIFEATQQVDFLRVWAAIAVASAASMAVYGVVNWLDRRLVFWR</sequence>
<reference evidence="9 10" key="1">
    <citation type="submission" date="2020-05" db="EMBL/GenBank/DDBJ databases">
        <title>Azospirillum oleiclasticum sp. nov, a nitrogen-fixing and heavy crude oil-emulsifying bacterium isolated from the crude oil of Yumen Oilfield.</title>
        <authorList>
            <person name="Wu D."/>
            <person name="Cai M."/>
            <person name="Zhang X."/>
        </authorList>
    </citation>
    <scope>NUCLEOTIDE SEQUENCE [LARGE SCALE GENOMIC DNA]</scope>
    <source>
        <strain evidence="9 10">ROY-1-1-2</strain>
    </source>
</reference>
<dbReference type="EMBL" id="JABFDB010000004">
    <property type="protein sequence ID" value="NYZ19922.1"/>
    <property type="molecule type" value="Genomic_DNA"/>
</dbReference>
<evidence type="ECO:0000256" key="3">
    <source>
        <dbReference type="ARBA" id="ARBA00022475"/>
    </source>
</evidence>
<comment type="caution">
    <text evidence="9">The sequence shown here is derived from an EMBL/GenBank/DDBJ whole genome shotgun (WGS) entry which is preliminary data.</text>
</comment>
<comment type="subcellular location">
    <subcellularLocation>
        <location evidence="1 7">Cell membrane</location>
        <topology evidence="1 7">Multi-pass membrane protein</topology>
    </subcellularLocation>
</comment>
<evidence type="ECO:0000256" key="2">
    <source>
        <dbReference type="ARBA" id="ARBA00022448"/>
    </source>
</evidence>
<feature type="transmembrane region" description="Helical" evidence="7">
    <location>
        <begin position="95"/>
        <end position="121"/>
    </location>
</feature>
<dbReference type="RefSeq" id="WP_180281679.1">
    <property type="nucleotide sequence ID" value="NZ_JABFDB010000004.1"/>
</dbReference>
<keyword evidence="5 7" id="KW-1133">Transmembrane helix</keyword>
<evidence type="ECO:0000313" key="9">
    <source>
        <dbReference type="EMBL" id="NYZ19922.1"/>
    </source>
</evidence>
<dbReference type="Proteomes" id="UP000584642">
    <property type="component" value="Unassembled WGS sequence"/>
</dbReference>
<organism evidence="9 10">
    <name type="scientific">Azospirillum oleiclasticum</name>
    <dbReference type="NCBI Taxonomy" id="2735135"/>
    <lineage>
        <taxon>Bacteria</taxon>
        <taxon>Pseudomonadati</taxon>
        <taxon>Pseudomonadota</taxon>
        <taxon>Alphaproteobacteria</taxon>
        <taxon>Rhodospirillales</taxon>
        <taxon>Azospirillaceae</taxon>
        <taxon>Azospirillum</taxon>
    </lineage>
</organism>
<dbReference type="InterPro" id="IPR000515">
    <property type="entry name" value="MetI-like"/>
</dbReference>
<name>A0ABX2T6G8_9PROT</name>
<keyword evidence="2 7" id="KW-0813">Transport</keyword>
<evidence type="ECO:0000256" key="7">
    <source>
        <dbReference type="RuleBase" id="RU363032"/>
    </source>
</evidence>
<feature type="domain" description="ABC transmembrane type-1" evidence="8">
    <location>
        <begin position="57"/>
        <end position="245"/>
    </location>
</feature>
<feature type="transmembrane region" description="Helical" evidence="7">
    <location>
        <begin position="224"/>
        <end position="244"/>
    </location>
</feature>
<keyword evidence="4 7" id="KW-0812">Transmembrane</keyword>
<feature type="transmembrane region" description="Helical" evidence="7">
    <location>
        <begin position="6"/>
        <end position="26"/>
    </location>
</feature>
<dbReference type="PANTHER" id="PTHR30151">
    <property type="entry name" value="ALKANE SULFONATE ABC TRANSPORTER-RELATED, MEMBRANE SUBUNIT"/>
    <property type="match status" value="1"/>
</dbReference>
<dbReference type="Gene3D" id="1.10.3720.10">
    <property type="entry name" value="MetI-like"/>
    <property type="match status" value="1"/>
</dbReference>
<keyword evidence="6 7" id="KW-0472">Membrane</keyword>
<dbReference type="InterPro" id="IPR035906">
    <property type="entry name" value="MetI-like_sf"/>
</dbReference>
<protein>
    <submittedName>
        <fullName evidence="9">ABC transporter permease subunit</fullName>
    </submittedName>
</protein>